<proteinExistence type="predicted"/>
<keyword evidence="2" id="KW-1185">Reference proteome</keyword>
<name>A0ABW1E7F0_9ACTN</name>
<evidence type="ECO:0000313" key="1">
    <source>
        <dbReference type="EMBL" id="MFC5856440.1"/>
    </source>
</evidence>
<dbReference type="Proteomes" id="UP001596180">
    <property type="component" value="Unassembled WGS sequence"/>
</dbReference>
<evidence type="ECO:0008006" key="3">
    <source>
        <dbReference type="Google" id="ProtNLM"/>
    </source>
</evidence>
<gene>
    <name evidence="1" type="ORF">ACFPZI_33165</name>
</gene>
<dbReference type="RefSeq" id="WP_381370880.1">
    <property type="nucleotide sequence ID" value="NZ_JBHSOA010000111.1"/>
</dbReference>
<reference evidence="2" key="1">
    <citation type="journal article" date="2019" name="Int. J. Syst. Evol. Microbiol.">
        <title>The Global Catalogue of Microorganisms (GCM) 10K type strain sequencing project: providing services to taxonomists for standard genome sequencing and annotation.</title>
        <authorList>
            <consortium name="The Broad Institute Genomics Platform"/>
            <consortium name="The Broad Institute Genome Sequencing Center for Infectious Disease"/>
            <person name="Wu L."/>
            <person name="Ma J."/>
        </authorList>
    </citation>
    <scope>NUCLEOTIDE SEQUENCE [LARGE SCALE GENOMIC DNA]</scope>
    <source>
        <strain evidence="2">JCM 10411</strain>
    </source>
</reference>
<organism evidence="1 2">
    <name type="scientific">Streptomyces chlorus</name>
    <dbReference type="NCBI Taxonomy" id="887452"/>
    <lineage>
        <taxon>Bacteria</taxon>
        <taxon>Bacillati</taxon>
        <taxon>Actinomycetota</taxon>
        <taxon>Actinomycetes</taxon>
        <taxon>Kitasatosporales</taxon>
        <taxon>Streptomycetaceae</taxon>
        <taxon>Streptomyces</taxon>
    </lineage>
</organism>
<evidence type="ECO:0000313" key="2">
    <source>
        <dbReference type="Proteomes" id="UP001596180"/>
    </source>
</evidence>
<comment type="caution">
    <text evidence="1">The sequence shown here is derived from an EMBL/GenBank/DDBJ whole genome shotgun (WGS) entry which is preliminary data.</text>
</comment>
<sequence>MLLVDPGHPKVEALYGTRGYRRIGNRQPFPDSPNFTVMLRELRVPAAS</sequence>
<dbReference type="EMBL" id="JBHSOA010000111">
    <property type="protein sequence ID" value="MFC5856440.1"/>
    <property type="molecule type" value="Genomic_DNA"/>
</dbReference>
<protein>
    <recommendedName>
        <fullName evidence="3">Acetyltransferase</fullName>
    </recommendedName>
</protein>
<accession>A0ABW1E7F0</accession>